<dbReference type="GO" id="GO:0016702">
    <property type="term" value="F:oxidoreductase activity, acting on single donors with incorporation of molecular oxygen, incorporation of two atoms of oxygen"/>
    <property type="evidence" value="ECO:0007669"/>
    <property type="project" value="InterPro"/>
</dbReference>
<dbReference type="Gene3D" id="2.60.130.10">
    <property type="entry name" value="Aromatic compound dioxygenase"/>
    <property type="match status" value="1"/>
</dbReference>
<evidence type="ECO:0000313" key="3">
    <source>
        <dbReference type="EMBL" id="KAE9968768.1"/>
    </source>
</evidence>
<reference evidence="3 4" key="1">
    <citation type="submission" date="2019-07" db="EMBL/GenBank/DDBJ databases">
        <title>Venturia inaequalis Genome Resource.</title>
        <authorList>
            <person name="Lichtner F.J."/>
        </authorList>
    </citation>
    <scope>NUCLEOTIDE SEQUENCE [LARGE SCALE GENOMIC DNA]</scope>
    <source>
        <strain evidence="3 4">DMI_063113</strain>
    </source>
</reference>
<dbReference type="PANTHER" id="PTHR34315:SF1">
    <property type="entry name" value="INTRADIOL RING-CLEAVAGE DIOXYGENASES DOMAIN-CONTAINING PROTEIN-RELATED"/>
    <property type="match status" value="1"/>
</dbReference>
<dbReference type="SUPFAM" id="SSF49482">
    <property type="entry name" value="Aromatic compound dioxygenase"/>
    <property type="match status" value="1"/>
</dbReference>
<sequence>MFSKLSAVLVGALLVQNIASHPGHDHSAEIAAREAYLNQATRRSLDHCSEKLKTRGIHKRNLARRSALAKDLRKKRGLTQAPYLKARDIATYAATSHHSNATYSLDTAESDIFSQNSSCILDPEVTQGPYYVSGEYIRKDITEDQEGIPLHAEFQVIDVNTCEPVPNFYLDYWHCNATGVYSGVVSNGNGDTSDTTNLNKTFLRGIQATDDEGVVSFDGHFPGHYTSRATHIHILGHSNVSIASNNTLSNQGKMSHVGQVFFDQDLITEADTIAPYSSNTQEVTLNADDSIATQASVDIDPFMEYVLLGDDLSDGLLAWTSIGVNMSASYDITAAATIYASGGVANANSMGGGPGGPGGNMTTPGNMTTTVGTTGANGTADTNEAGVGTTAPWSSLFAALVGTVFLGI</sequence>
<dbReference type="InterPro" id="IPR000627">
    <property type="entry name" value="Intradiol_dOase_C"/>
</dbReference>
<evidence type="ECO:0000313" key="4">
    <source>
        <dbReference type="Proteomes" id="UP000490939"/>
    </source>
</evidence>
<gene>
    <name evidence="3" type="ORF">EG327_010936</name>
</gene>
<keyword evidence="1" id="KW-0732">Signal</keyword>
<evidence type="ECO:0000256" key="1">
    <source>
        <dbReference type="SAM" id="SignalP"/>
    </source>
</evidence>
<dbReference type="GO" id="GO:0008199">
    <property type="term" value="F:ferric iron binding"/>
    <property type="evidence" value="ECO:0007669"/>
    <property type="project" value="InterPro"/>
</dbReference>
<dbReference type="AlphaFoldDB" id="A0A8H3YQZ6"/>
<protein>
    <recommendedName>
        <fullName evidence="2">Intradiol ring-cleavage dioxygenases domain-containing protein</fullName>
    </recommendedName>
</protein>
<dbReference type="Pfam" id="PF00775">
    <property type="entry name" value="Dioxygenase_C"/>
    <property type="match status" value="1"/>
</dbReference>
<dbReference type="EMBL" id="WNWR01000812">
    <property type="protein sequence ID" value="KAE9968768.1"/>
    <property type="molecule type" value="Genomic_DNA"/>
</dbReference>
<organism evidence="3 4">
    <name type="scientific">Venturia inaequalis</name>
    <name type="common">Apple scab fungus</name>
    <dbReference type="NCBI Taxonomy" id="5025"/>
    <lineage>
        <taxon>Eukaryota</taxon>
        <taxon>Fungi</taxon>
        <taxon>Dikarya</taxon>
        <taxon>Ascomycota</taxon>
        <taxon>Pezizomycotina</taxon>
        <taxon>Dothideomycetes</taxon>
        <taxon>Pleosporomycetidae</taxon>
        <taxon>Venturiales</taxon>
        <taxon>Venturiaceae</taxon>
        <taxon>Venturia</taxon>
    </lineage>
</organism>
<feature type="signal peptide" evidence="1">
    <location>
        <begin position="1"/>
        <end position="20"/>
    </location>
</feature>
<comment type="caution">
    <text evidence="3">The sequence shown here is derived from an EMBL/GenBank/DDBJ whole genome shotgun (WGS) entry which is preliminary data.</text>
</comment>
<feature type="chain" id="PRO_5034232695" description="Intradiol ring-cleavage dioxygenases domain-containing protein" evidence="1">
    <location>
        <begin position="21"/>
        <end position="408"/>
    </location>
</feature>
<dbReference type="PANTHER" id="PTHR34315">
    <property type="match status" value="1"/>
</dbReference>
<dbReference type="Proteomes" id="UP000490939">
    <property type="component" value="Unassembled WGS sequence"/>
</dbReference>
<name>A0A8H3YQZ6_VENIN</name>
<keyword evidence="4" id="KW-1185">Reference proteome</keyword>
<evidence type="ECO:0000259" key="2">
    <source>
        <dbReference type="Pfam" id="PF00775"/>
    </source>
</evidence>
<feature type="domain" description="Intradiol ring-cleavage dioxygenases" evidence="2">
    <location>
        <begin position="128"/>
        <end position="274"/>
    </location>
</feature>
<dbReference type="InterPro" id="IPR015889">
    <property type="entry name" value="Intradiol_dOase_core"/>
</dbReference>
<accession>A0A8H3YQZ6</accession>
<proteinExistence type="predicted"/>
<dbReference type="CDD" id="cd03457">
    <property type="entry name" value="intradiol_dioxygenase_like"/>
    <property type="match status" value="1"/>
</dbReference>